<dbReference type="SUPFAM" id="SSF49373">
    <property type="entry name" value="Invasin/intimin cell-adhesion fragments"/>
    <property type="match status" value="1"/>
</dbReference>
<dbReference type="GeneID" id="97764083"/>
<dbReference type="Pfam" id="PF02369">
    <property type="entry name" value="Big_1"/>
    <property type="match status" value="1"/>
</dbReference>
<accession>A0A1H3ZGT1</accession>
<proteinExistence type="inferred from homology"/>
<dbReference type="InterPro" id="IPR013783">
    <property type="entry name" value="Ig-like_fold"/>
</dbReference>
<feature type="domain" description="Big-1" evidence="2">
    <location>
        <begin position="2"/>
        <end position="93"/>
    </location>
</feature>
<dbReference type="Proteomes" id="UP000187280">
    <property type="component" value="Unassembled WGS sequence"/>
</dbReference>
<dbReference type="AlphaFoldDB" id="A0A1H3ZGT1"/>
<reference evidence="3 4" key="1">
    <citation type="submission" date="2016-10" db="EMBL/GenBank/DDBJ databases">
        <authorList>
            <person name="de Groot N.N."/>
        </authorList>
    </citation>
    <scope>NUCLEOTIDE SEQUENCE [LARGE SCALE GENOMIC DNA]</scope>
    <source>
        <strain evidence="3 4">ATCC 29281</strain>
    </source>
</reference>
<protein>
    <recommendedName>
        <fullName evidence="2">Big-1 domain-containing protein</fullName>
    </recommendedName>
</protein>
<name>A0A1H3ZGT1_9GAMM</name>
<dbReference type="InterPro" id="IPR008964">
    <property type="entry name" value="Invasin/intimin_cell_adhesion"/>
</dbReference>
<evidence type="ECO:0000313" key="3">
    <source>
        <dbReference type="EMBL" id="SEA22880.1"/>
    </source>
</evidence>
<evidence type="ECO:0000256" key="1">
    <source>
        <dbReference type="ARBA" id="ARBA00010116"/>
    </source>
</evidence>
<dbReference type="EMBL" id="FNQS01000003">
    <property type="protein sequence ID" value="SEA22880.1"/>
    <property type="molecule type" value="Genomic_DNA"/>
</dbReference>
<evidence type="ECO:0000313" key="4">
    <source>
        <dbReference type="Proteomes" id="UP000187280"/>
    </source>
</evidence>
<sequence length="285" mass="30340">MYTLILTATSTASANGSDTNTATAILMNDGQYVSGKAVEFRLVSGNAIFSDGTQIIKVTTNALGQASVEYTDTVEETISVMAIMADDASVYSITTSSFKASTPTPGPLPTLEVTRIYNDNNKNFEIGGPHHLFIGATFYIEISEPSPSTIWTCDDVNVQVKNVNGLGHVSIKGTPISDVIQIKFSNASGSGEYDIACNLYLDNVHAGLNKAMPTSAEYIAIYGEWGDMTTFGWGKASGAYYYYAFHSILSGSTVDMTDGQKKVIGLGSCSYASKQVLSKVLPDGD</sequence>
<keyword evidence="4" id="KW-1185">Reference proteome</keyword>
<dbReference type="RefSeq" id="WP_026741505.1">
    <property type="nucleotide sequence ID" value="NZ_FNQS01000003.1"/>
</dbReference>
<dbReference type="SMART" id="SM00634">
    <property type="entry name" value="BID_1"/>
    <property type="match status" value="1"/>
</dbReference>
<gene>
    <name evidence="3" type="ORF">SAMN02982996_01180</name>
</gene>
<evidence type="ECO:0000259" key="2">
    <source>
        <dbReference type="SMART" id="SM00634"/>
    </source>
</evidence>
<comment type="similarity">
    <text evidence="1">Belongs to the intimin/invasin family.</text>
</comment>
<dbReference type="InterPro" id="IPR003344">
    <property type="entry name" value="Big_1_dom"/>
</dbReference>
<organism evidence="3 4">
    <name type="scientific">Lonsdalea quercina</name>
    <dbReference type="NCBI Taxonomy" id="71657"/>
    <lineage>
        <taxon>Bacteria</taxon>
        <taxon>Pseudomonadati</taxon>
        <taxon>Pseudomonadota</taxon>
        <taxon>Gammaproteobacteria</taxon>
        <taxon>Enterobacterales</taxon>
        <taxon>Pectobacteriaceae</taxon>
        <taxon>Lonsdalea</taxon>
    </lineage>
</organism>
<dbReference type="Gene3D" id="2.60.40.10">
    <property type="entry name" value="Immunoglobulins"/>
    <property type="match status" value="1"/>
</dbReference>